<dbReference type="EMBL" id="JABWUV010000009">
    <property type="protein sequence ID" value="KAF6330367.1"/>
    <property type="molecule type" value="Genomic_DNA"/>
</dbReference>
<gene>
    <name evidence="1" type="ORF">mMyoMyo1_012357</name>
</gene>
<keyword evidence="2" id="KW-1185">Reference proteome</keyword>
<evidence type="ECO:0000313" key="2">
    <source>
        <dbReference type="Proteomes" id="UP000527355"/>
    </source>
</evidence>
<comment type="caution">
    <text evidence="1">The sequence shown here is derived from an EMBL/GenBank/DDBJ whole genome shotgun (WGS) entry which is preliminary data.</text>
</comment>
<proteinExistence type="predicted"/>
<organism evidence="1 2">
    <name type="scientific">Myotis myotis</name>
    <name type="common">Greater mouse-eared bat</name>
    <name type="synonym">Vespertilio myotis</name>
    <dbReference type="NCBI Taxonomy" id="51298"/>
    <lineage>
        <taxon>Eukaryota</taxon>
        <taxon>Metazoa</taxon>
        <taxon>Chordata</taxon>
        <taxon>Craniata</taxon>
        <taxon>Vertebrata</taxon>
        <taxon>Euteleostomi</taxon>
        <taxon>Mammalia</taxon>
        <taxon>Eutheria</taxon>
        <taxon>Laurasiatheria</taxon>
        <taxon>Chiroptera</taxon>
        <taxon>Yangochiroptera</taxon>
        <taxon>Vespertilionidae</taxon>
        <taxon>Myotis</taxon>
    </lineage>
</organism>
<protein>
    <submittedName>
        <fullName evidence="1">Uncharacterized protein</fullName>
    </submittedName>
</protein>
<dbReference type="AlphaFoldDB" id="A0A7J7VYQ5"/>
<reference evidence="1 2" key="1">
    <citation type="journal article" date="2020" name="Nature">
        <title>Six reference-quality genomes reveal evolution of bat adaptations.</title>
        <authorList>
            <person name="Jebb D."/>
            <person name="Huang Z."/>
            <person name="Pippel M."/>
            <person name="Hughes G.M."/>
            <person name="Lavrichenko K."/>
            <person name="Devanna P."/>
            <person name="Winkler S."/>
            <person name="Jermiin L.S."/>
            <person name="Skirmuntt E.C."/>
            <person name="Katzourakis A."/>
            <person name="Burkitt-Gray L."/>
            <person name="Ray D.A."/>
            <person name="Sullivan K.A.M."/>
            <person name="Roscito J.G."/>
            <person name="Kirilenko B.M."/>
            <person name="Davalos L.M."/>
            <person name="Corthals A.P."/>
            <person name="Power M.L."/>
            <person name="Jones G."/>
            <person name="Ransome R.D."/>
            <person name="Dechmann D.K.N."/>
            <person name="Locatelli A.G."/>
            <person name="Puechmaille S.J."/>
            <person name="Fedrigo O."/>
            <person name="Jarvis E.D."/>
            <person name="Hiller M."/>
            <person name="Vernes S.C."/>
            <person name="Myers E.W."/>
            <person name="Teeling E.C."/>
        </authorList>
    </citation>
    <scope>NUCLEOTIDE SEQUENCE [LARGE SCALE GENOMIC DNA]</scope>
    <source>
        <strain evidence="1">MMyoMyo1</strain>
        <tissue evidence="1">Flight muscle</tissue>
    </source>
</reference>
<name>A0A7J7VYQ5_MYOMY</name>
<sequence length="162" mass="18210">MMLLISKSKWPLTEKRFPTPVLGGQPPHTAEPLKPFKLASPKTAYLPCPFLPSKTTAQACAHCSPISLLRHASPWWGLPPPLGICENKKCLFNGSHLLIYWSCHLNNNNKIYILKHQPPYPALSFSNTCIIPQHIMYLFACGLSFSTRWPAPWGYSSIPSLR</sequence>
<evidence type="ECO:0000313" key="1">
    <source>
        <dbReference type="EMBL" id="KAF6330367.1"/>
    </source>
</evidence>
<dbReference type="Proteomes" id="UP000527355">
    <property type="component" value="Unassembled WGS sequence"/>
</dbReference>
<accession>A0A7J7VYQ5</accession>